<dbReference type="AlphaFoldDB" id="A0A8B4S1K2"/>
<protein>
    <submittedName>
        <fullName evidence="1">Uncharacterized protein</fullName>
    </submittedName>
</protein>
<dbReference type="Proteomes" id="UP000255070">
    <property type="component" value="Unassembled WGS sequence"/>
</dbReference>
<gene>
    <name evidence="1" type="ORF">NCTC10698_01818</name>
</gene>
<proteinExistence type="predicted"/>
<dbReference type="RefSeq" id="WP_003077051.1">
    <property type="nucleotide sequence ID" value="NZ_BBJZ01000026.1"/>
</dbReference>
<reference evidence="1 2" key="1">
    <citation type="submission" date="2018-06" db="EMBL/GenBank/DDBJ databases">
        <authorList>
            <consortium name="Pathogen Informatics"/>
            <person name="Doyle S."/>
        </authorList>
    </citation>
    <scope>NUCLEOTIDE SEQUENCE [LARGE SCALE GENOMIC DNA]</scope>
    <source>
        <strain evidence="1 2">NCTC10698</strain>
    </source>
</reference>
<keyword evidence="2" id="KW-1185">Reference proteome</keyword>
<evidence type="ECO:0000313" key="1">
    <source>
        <dbReference type="EMBL" id="SUY76795.1"/>
    </source>
</evidence>
<sequence>MPTGFWVADNMPDLIELARHMDRAERISQQIHATLDIDMCASNSLTHFLAAEEARIQVLSQRLKIPATEQ</sequence>
<organism evidence="1 2">
    <name type="scientific">Comamonas testosteroni</name>
    <name type="common">Pseudomonas testosteroni</name>
    <dbReference type="NCBI Taxonomy" id="285"/>
    <lineage>
        <taxon>Bacteria</taxon>
        <taxon>Pseudomonadati</taxon>
        <taxon>Pseudomonadota</taxon>
        <taxon>Betaproteobacteria</taxon>
        <taxon>Burkholderiales</taxon>
        <taxon>Comamonadaceae</taxon>
        <taxon>Comamonas</taxon>
    </lineage>
</organism>
<comment type="caution">
    <text evidence="1">The sequence shown here is derived from an EMBL/GenBank/DDBJ whole genome shotgun (WGS) entry which is preliminary data.</text>
</comment>
<dbReference type="GeneID" id="64000058"/>
<evidence type="ECO:0000313" key="2">
    <source>
        <dbReference type="Proteomes" id="UP000255070"/>
    </source>
</evidence>
<accession>A0A8B4S1K2</accession>
<dbReference type="EMBL" id="UFXL01000001">
    <property type="protein sequence ID" value="SUY76795.1"/>
    <property type="molecule type" value="Genomic_DNA"/>
</dbReference>
<name>A0A8B4S1K2_COMTE</name>